<protein>
    <submittedName>
        <fullName evidence="2">Uncharacterized protein</fullName>
    </submittedName>
</protein>
<organism evidence="2">
    <name type="scientific">Tanacetum cinerariifolium</name>
    <name type="common">Dalmatian daisy</name>
    <name type="synonym">Chrysanthemum cinerariifolium</name>
    <dbReference type="NCBI Taxonomy" id="118510"/>
    <lineage>
        <taxon>Eukaryota</taxon>
        <taxon>Viridiplantae</taxon>
        <taxon>Streptophyta</taxon>
        <taxon>Embryophyta</taxon>
        <taxon>Tracheophyta</taxon>
        <taxon>Spermatophyta</taxon>
        <taxon>Magnoliopsida</taxon>
        <taxon>eudicotyledons</taxon>
        <taxon>Gunneridae</taxon>
        <taxon>Pentapetalae</taxon>
        <taxon>asterids</taxon>
        <taxon>campanulids</taxon>
        <taxon>Asterales</taxon>
        <taxon>Asteraceae</taxon>
        <taxon>Asteroideae</taxon>
        <taxon>Anthemideae</taxon>
        <taxon>Anthemidinae</taxon>
        <taxon>Tanacetum</taxon>
    </lineage>
</organism>
<name>A0A699WY52_TANCI</name>
<comment type="caution">
    <text evidence="2">The sequence shown here is derived from an EMBL/GenBank/DDBJ whole genome shotgun (WGS) entry which is preliminary data.</text>
</comment>
<evidence type="ECO:0000313" key="2">
    <source>
        <dbReference type="EMBL" id="GFD52485.1"/>
    </source>
</evidence>
<proteinExistence type="predicted"/>
<dbReference type="EMBL" id="BKCJ011782852">
    <property type="protein sequence ID" value="GFD52485.1"/>
    <property type="molecule type" value="Genomic_DNA"/>
</dbReference>
<accession>A0A699WY52</accession>
<feature type="non-terminal residue" evidence="2">
    <location>
        <position position="58"/>
    </location>
</feature>
<feature type="compositionally biased region" description="Low complexity" evidence="1">
    <location>
        <begin position="11"/>
        <end position="20"/>
    </location>
</feature>
<gene>
    <name evidence="2" type="ORF">Tci_924454</name>
</gene>
<dbReference type="AlphaFoldDB" id="A0A699WY52"/>
<feature type="non-terminal residue" evidence="2">
    <location>
        <position position="1"/>
    </location>
</feature>
<feature type="compositionally biased region" description="Acidic residues" evidence="1">
    <location>
        <begin position="1"/>
        <end position="10"/>
    </location>
</feature>
<sequence length="58" mass="5843">GGDGTWEDPDAPGAPEAPNGPAGGGGGELYTAACDLHEICKIRFPICVGEESLSCQLL</sequence>
<reference evidence="2" key="1">
    <citation type="journal article" date="2019" name="Sci. Rep.">
        <title>Draft genome of Tanacetum cinerariifolium, the natural source of mosquito coil.</title>
        <authorList>
            <person name="Yamashiro T."/>
            <person name="Shiraishi A."/>
            <person name="Satake H."/>
            <person name="Nakayama K."/>
        </authorList>
    </citation>
    <scope>NUCLEOTIDE SEQUENCE</scope>
</reference>
<evidence type="ECO:0000256" key="1">
    <source>
        <dbReference type="SAM" id="MobiDB-lite"/>
    </source>
</evidence>
<feature type="region of interest" description="Disordered" evidence="1">
    <location>
        <begin position="1"/>
        <end position="25"/>
    </location>
</feature>